<dbReference type="InterPro" id="IPR019734">
    <property type="entry name" value="TPR_rpt"/>
</dbReference>
<proteinExistence type="predicted"/>
<dbReference type="AlphaFoldDB" id="A0A517R7M9"/>
<dbReference type="Gene3D" id="1.25.40.10">
    <property type="entry name" value="Tetratricopeptide repeat domain"/>
    <property type="match status" value="1"/>
</dbReference>
<dbReference type="Pfam" id="PF13424">
    <property type="entry name" value="TPR_12"/>
    <property type="match status" value="1"/>
</dbReference>
<accession>A0A517R7M9</accession>
<dbReference type="SUPFAM" id="SSF48452">
    <property type="entry name" value="TPR-like"/>
    <property type="match status" value="1"/>
</dbReference>
<dbReference type="SMART" id="SM00028">
    <property type="entry name" value="TPR"/>
    <property type="match status" value="2"/>
</dbReference>
<evidence type="ECO:0000313" key="1">
    <source>
        <dbReference type="EMBL" id="QDT39897.1"/>
    </source>
</evidence>
<gene>
    <name evidence="1" type="ORF">Pan189_43090</name>
</gene>
<evidence type="ECO:0000313" key="2">
    <source>
        <dbReference type="Proteomes" id="UP000317318"/>
    </source>
</evidence>
<dbReference type="EMBL" id="CP036268">
    <property type="protein sequence ID" value="QDT39897.1"/>
    <property type="molecule type" value="Genomic_DNA"/>
</dbReference>
<keyword evidence="2" id="KW-1185">Reference proteome</keyword>
<name>A0A517R7M9_9PLAN</name>
<sequence length="191" mass="21143">MEREVNPNRAKVLFFAVLLAALGGAVAFTFYRNRPSPDPTNQYIGELGREIGFDPDEAKAKGAEFAATPEGREAIENFQRRAAETLAKSDEAAAQVEDLFAKANENYESGNFQEALDLCNEALAIEKSSKTKSSTTPRLLNLAGLSLWMLGEHDEAINHLEEALAAKYLLSRDKKVIEESLEFFKEVQADQ</sequence>
<dbReference type="InterPro" id="IPR011990">
    <property type="entry name" value="TPR-like_helical_dom_sf"/>
</dbReference>
<dbReference type="KEGG" id="svp:Pan189_43090"/>
<reference evidence="1 2" key="1">
    <citation type="submission" date="2019-02" db="EMBL/GenBank/DDBJ databases">
        <title>Deep-cultivation of Planctomycetes and their phenomic and genomic characterization uncovers novel biology.</title>
        <authorList>
            <person name="Wiegand S."/>
            <person name="Jogler M."/>
            <person name="Boedeker C."/>
            <person name="Pinto D."/>
            <person name="Vollmers J."/>
            <person name="Rivas-Marin E."/>
            <person name="Kohn T."/>
            <person name="Peeters S.H."/>
            <person name="Heuer A."/>
            <person name="Rast P."/>
            <person name="Oberbeckmann S."/>
            <person name="Bunk B."/>
            <person name="Jeske O."/>
            <person name="Meyerdierks A."/>
            <person name="Storesund J.E."/>
            <person name="Kallscheuer N."/>
            <person name="Luecker S."/>
            <person name="Lage O.M."/>
            <person name="Pohl T."/>
            <person name="Merkel B.J."/>
            <person name="Hornburger P."/>
            <person name="Mueller R.-W."/>
            <person name="Bruemmer F."/>
            <person name="Labrenz M."/>
            <person name="Spormann A.M."/>
            <person name="Op den Camp H."/>
            <person name="Overmann J."/>
            <person name="Amann R."/>
            <person name="Jetten M.S.M."/>
            <person name="Mascher T."/>
            <person name="Medema M.H."/>
            <person name="Devos D.P."/>
            <person name="Kaster A.-K."/>
            <person name="Ovreas L."/>
            <person name="Rohde M."/>
            <person name="Galperin M.Y."/>
            <person name="Jogler C."/>
        </authorList>
    </citation>
    <scope>NUCLEOTIDE SEQUENCE [LARGE SCALE GENOMIC DNA]</scope>
    <source>
        <strain evidence="1 2">Pan189</strain>
    </source>
</reference>
<protein>
    <submittedName>
        <fullName evidence="1">Tetratricopeptide repeat protein</fullName>
    </submittedName>
</protein>
<organism evidence="1 2">
    <name type="scientific">Stratiformator vulcanicus</name>
    <dbReference type="NCBI Taxonomy" id="2527980"/>
    <lineage>
        <taxon>Bacteria</taxon>
        <taxon>Pseudomonadati</taxon>
        <taxon>Planctomycetota</taxon>
        <taxon>Planctomycetia</taxon>
        <taxon>Planctomycetales</taxon>
        <taxon>Planctomycetaceae</taxon>
        <taxon>Stratiformator</taxon>
    </lineage>
</organism>
<dbReference type="RefSeq" id="WP_145366005.1">
    <property type="nucleotide sequence ID" value="NZ_CP036268.1"/>
</dbReference>
<dbReference type="Proteomes" id="UP000317318">
    <property type="component" value="Chromosome"/>
</dbReference>